<organism evidence="3 4">
    <name type="scientific">Polarella glacialis</name>
    <name type="common">Dinoflagellate</name>
    <dbReference type="NCBI Taxonomy" id="89957"/>
    <lineage>
        <taxon>Eukaryota</taxon>
        <taxon>Sar</taxon>
        <taxon>Alveolata</taxon>
        <taxon>Dinophyceae</taxon>
        <taxon>Suessiales</taxon>
        <taxon>Suessiaceae</taxon>
        <taxon>Polarella</taxon>
    </lineage>
</organism>
<dbReference type="Proteomes" id="UP000626109">
    <property type="component" value="Unassembled WGS sequence"/>
</dbReference>
<sequence length="443" mass="47986">MHTPLAVSVARPCFARSLQVAGRAGPLGEAVWQRLFSGAQTNDEGRNADTSAHSRTTAVQHGGSMADDGSFVAKRHEGSVATAAASPESVEQLADAHFGALRMMQHGAGRAVDQDAERRRRRAGTGSSCSSNSSNNNSNNNNNNKNNNNNNSSSSRLKAEGAVDMSQGVRRSSVEGRQFLNHDGAEGRNAFERARSADRNRLQRSVNAAKDYRAGVQTGSGGSHGDNERDLEDIEQDVEDQIQIAIANGELKNLEGTGKPLPRLLGPENPFLDNAERIGFGLLQKHGFAPEWIEKQKGVHRDRARLVRELGDSWAASNCEPTANFVTQKDTFRRELAALNKRVRDYNLNCPSSAQMVNFELATEVRRAKHEAEERAESAAANASQASYAGSTGSSTTTYDAAAGGLRSTKATVLRFNFEPLNLVKEGRQLDPCAINFHEDTRS</sequence>
<dbReference type="PANTHER" id="PTHR39158:SF1">
    <property type="entry name" value="DNAJ HOMOLOG SUBFAMILY C MEMBER 28"/>
    <property type="match status" value="1"/>
</dbReference>
<accession>A0A813K9P3</accession>
<evidence type="ECO:0000313" key="3">
    <source>
        <dbReference type="EMBL" id="CAE8698433.1"/>
    </source>
</evidence>
<feature type="compositionally biased region" description="Low complexity" evidence="1">
    <location>
        <begin position="378"/>
        <end position="397"/>
    </location>
</feature>
<gene>
    <name evidence="3" type="ORF">PGLA2088_LOCUS30738</name>
</gene>
<dbReference type="AlphaFoldDB" id="A0A813K9P3"/>
<dbReference type="InterPro" id="IPR018961">
    <property type="entry name" value="DnaJ_homolog_subfam-C_membr-28"/>
</dbReference>
<evidence type="ECO:0000259" key="2">
    <source>
        <dbReference type="Pfam" id="PF09350"/>
    </source>
</evidence>
<reference evidence="3" key="1">
    <citation type="submission" date="2021-02" db="EMBL/GenBank/DDBJ databases">
        <authorList>
            <person name="Dougan E. K."/>
            <person name="Rhodes N."/>
            <person name="Thang M."/>
            <person name="Chan C."/>
        </authorList>
    </citation>
    <scope>NUCLEOTIDE SEQUENCE</scope>
</reference>
<feature type="domain" description="DnaJ homologue subfamily C member 28 conserved" evidence="2">
    <location>
        <begin position="238"/>
        <end position="306"/>
    </location>
</feature>
<feature type="compositionally biased region" description="Low complexity" evidence="1">
    <location>
        <begin position="127"/>
        <end position="155"/>
    </location>
</feature>
<evidence type="ECO:0000256" key="1">
    <source>
        <dbReference type="SAM" id="MobiDB-lite"/>
    </source>
</evidence>
<dbReference type="InterPro" id="IPR052573">
    <property type="entry name" value="DnaJ_C_subfamily_28"/>
</dbReference>
<dbReference type="Pfam" id="PF09350">
    <property type="entry name" value="DJC28_CD"/>
    <property type="match status" value="1"/>
</dbReference>
<dbReference type="PANTHER" id="PTHR39158">
    <property type="entry name" value="OS08G0560600 PROTEIN"/>
    <property type="match status" value="1"/>
</dbReference>
<feature type="region of interest" description="Disordered" evidence="1">
    <location>
        <begin position="107"/>
        <end position="201"/>
    </location>
</feature>
<evidence type="ECO:0000313" key="4">
    <source>
        <dbReference type="Proteomes" id="UP000626109"/>
    </source>
</evidence>
<proteinExistence type="predicted"/>
<protein>
    <recommendedName>
        <fullName evidence="2">DnaJ homologue subfamily C member 28 conserved domain-containing protein</fullName>
    </recommendedName>
</protein>
<dbReference type="EMBL" id="CAJNNW010028961">
    <property type="protein sequence ID" value="CAE8698433.1"/>
    <property type="molecule type" value="Genomic_DNA"/>
</dbReference>
<feature type="region of interest" description="Disordered" evidence="1">
    <location>
        <begin position="41"/>
        <end position="70"/>
    </location>
</feature>
<feature type="region of interest" description="Disordered" evidence="1">
    <location>
        <begin position="370"/>
        <end position="397"/>
    </location>
</feature>
<comment type="caution">
    <text evidence="3">The sequence shown here is derived from an EMBL/GenBank/DDBJ whole genome shotgun (WGS) entry which is preliminary data.</text>
</comment>
<feature type="compositionally biased region" description="Polar residues" evidence="1">
    <location>
        <begin position="41"/>
        <end position="59"/>
    </location>
</feature>
<name>A0A813K9P3_POLGL</name>
<feature type="compositionally biased region" description="Basic and acidic residues" evidence="1">
    <location>
        <begin position="183"/>
        <end position="201"/>
    </location>
</feature>